<dbReference type="Gene3D" id="3.30.310.210">
    <property type="match status" value="1"/>
</dbReference>
<dbReference type="GO" id="GO:0000723">
    <property type="term" value="P:telomere maintenance"/>
    <property type="evidence" value="ECO:0007669"/>
    <property type="project" value="EnsemblFungi"/>
</dbReference>
<proteinExistence type="predicted"/>
<dbReference type="Gene3D" id="3.30.1370.10">
    <property type="entry name" value="K Homology domain, type 1"/>
    <property type="match status" value="1"/>
</dbReference>
<feature type="region of interest" description="Disordered" evidence="3">
    <location>
        <begin position="1"/>
        <end position="30"/>
    </location>
</feature>
<dbReference type="InterPro" id="IPR036612">
    <property type="entry name" value="KH_dom_type_1_sf"/>
</dbReference>
<dbReference type="STRING" id="984486.A0A1E3QIS8"/>
<dbReference type="Pfam" id="PF00013">
    <property type="entry name" value="KH_1"/>
    <property type="match status" value="3"/>
</dbReference>
<dbReference type="InterPro" id="IPR004087">
    <property type="entry name" value="KH_dom"/>
</dbReference>
<sequence>MLKRKNDDAEGSTTKRMAAQDENNTPRSVVVRDSDPTYVHFRMLLVFKEALMIVGPHGETINNLKERANVRINVSDNLPNIPQRTISVRGPAENVAQAFGLIVRTLMKEEFDVPSNEASTSYNLKLLVPHPMMGYVIGKQGSKFREIEEHSAARLKADELQLPFSNDRVLNVTGVADAIHIAVYYVAQTILEHKEIFTKHKCVYYNPVNYQPPAPFAQFPGMMPVPPTLGGFPYFPGQPGAAPGVYGILPGMMDMKQEQAERVITVPAHHIGCVIGKKGSNLVNLRNRSGGCYVKVHPAELETDPTKRTLTLKGTEFTINTAEKMIWGKINFEEERLKKKIEESRSPAGADDPDVQMKQEH</sequence>
<feature type="region of interest" description="Disordered" evidence="3">
    <location>
        <begin position="341"/>
        <end position="361"/>
    </location>
</feature>
<evidence type="ECO:0000259" key="4">
    <source>
        <dbReference type="SMART" id="SM00322"/>
    </source>
</evidence>
<dbReference type="SUPFAM" id="SSF54791">
    <property type="entry name" value="Eukaryotic type KH-domain (KH-domain type I)"/>
    <property type="match status" value="3"/>
</dbReference>
<feature type="domain" description="K Homology" evidence="4">
    <location>
        <begin position="258"/>
        <end position="331"/>
    </location>
</feature>
<dbReference type="GO" id="GO:0003729">
    <property type="term" value="F:mRNA binding"/>
    <property type="evidence" value="ECO:0007669"/>
    <property type="project" value="EnsemblFungi"/>
</dbReference>
<protein>
    <recommendedName>
        <fullName evidence="4">K Homology domain-containing protein</fullName>
    </recommendedName>
</protein>
<gene>
    <name evidence="5" type="ORF">BABINDRAFT_163611</name>
</gene>
<reference evidence="6" key="1">
    <citation type="submission" date="2016-05" db="EMBL/GenBank/DDBJ databases">
        <title>Comparative genomics of biotechnologically important yeasts.</title>
        <authorList>
            <consortium name="DOE Joint Genome Institute"/>
            <person name="Riley R."/>
            <person name="Haridas S."/>
            <person name="Wolfe K.H."/>
            <person name="Lopes M.R."/>
            <person name="Hittinger C.T."/>
            <person name="Goker M."/>
            <person name="Salamov A."/>
            <person name="Wisecaver J."/>
            <person name="Long T.M."/>
            <person name="Aerts A.L."/>
            <person name="Barry K."/>
            <person name="Choi C."/>
            <person name="Clum A."/>
            <person name="Coughlan A.Y."/>
            <person name="Deshpande S."/>
            <person name="Douglass A.P."/>
            <person name="Hanson S.J."/>
            <person name="Klenk H.-P."/>
            <person name="Labutti K."/>
            <person name="Lapidus A."/>
            <person name="Lindquist E."/>
            <person name="Lipzen A."/>
            <person name="Meier-Kolthoff J.P."/>
            <person name="Ohm R.A."/>
            <person name="Otillar R.P."/>
            <person name="Pangilinan J."/>
            <person name="Peng Y."/>
            <person name="Rokas A."/>
            <person name="Rosa C.A."/>
            <person name="Scheuner C."/>
            <person name="Sibirny A.A."/>
            <person name="Slot J.C."/>
            <person name="Stielow J.B."/>
            <person name="Sun H."/>
            <person name="Kurtzman C.P."/>
            <person name="Blackwell M."/>
            <person name="Grigoriev I.V."/>
            <person name="Jeffries T.W."/>
        </authorList>
    </citation>
    <scope>NUCLEOTIDE SEQUENCE [LARGE SCALE GENOMIC DNA]</scope>
    <source>
        <strain evidence="6">NRRL Y-12698</strain>
    </source>
</reference>
<organism evidence="5 6">
    <name type="scientific">Babjeviella inositovora NRRL Y-12698</name>
    <dbReference type="NCBI Taxonomy" id="984486"/>
    <lineage>
        <taxon>Eukaryota</taxon>
        <taxon>Fungi</taxon>
        <taxon>Dikarya</taxon>
        <taxon>Ascomycota</taxon>
        <taxon>Saccharomycotina</taxon>
        <taxon>Pichiomycetes</taxon>
        <taxon>Serinales incertae sedis</taxon>
        <taxon>Babjeviella</taxon>
    </lineage>
</organism>
<evidence type="ECO:0000256" key="2">
    <source>
        <dbReference type="PROSITE-ProRule" id="PRU00117"/>
    </source>
</evidence>
<dbReference type="AlphaFoldDB" id="A0A1E3QIS8"/>
<dbReference type="GO" id="GO:0005634">
    <property type="term" value="C:nucleus"/>
    <property type="evidence" value="ECO:0007669"/>
    <property type="project" value="EnsemblFungi"/>
</dbReference>
<feature type="domain" description="K Homology" evidence="4">
    <location>
        <begin position="120"/>
        <end position="191"/>
    </location>
</feature>
<keyword evidence="6" id="KW-1185">Reference proteome</keyword>
<dbReference type="InterPro" id="IPR004088">
    <property type="entry name" value="KH_dom_type_1"/>
</dbReference>
<dbReference type="PROSITE" id="PS50084">
    <property type="entry name" value="KH_TYPE_1"/>
    <property type="match status" value="3"/>
</dbReference>
<dbReference type="Proteomes" id="UP000094336">
    <property type="component" value="Unassembled WGS sequence"/>
</dbReference>
<name>A0A1E3QIS8_9ASCO</name>
<dbReference type="RefSeq" id="XP_018982682.1">
    <property type="nucleotide sequence ID" value="XM_019130006.1"/>
</dbReference>
<dbReference type="GO" id="GO:0005737">
    <property type="term" value="C:cytoplasm"/>
    <property type="evidence" value="ECO:0007669"/>
    <property type="project" value="EnsemblFungi"/>
</dbReference>
<keyword evidence="1" id="KW-0677">Repeat</keyword>
<dbReference type="GeneID" id="30147859"/>
<dbReference type="SMART" id="SM00322">
    <property type="entry name" value="KH"/>
    <property type="match status" value="3"/>
</dbReference>
<evidence type="ECO:0000313" key="5">
    <source>
        <dbReference type="EMBL" id="ODQ77354.1"/>
    </source>
</evidence>
<dbReference type="OrthoDB" id="1937934at2759"/>
<feature type="compositionally biased region" description="Polar residues" evidence="3">
    <location>
        <begin position="11"/>
        <end position="27"/>
    </location>
</feature>
<dbReference type="PANTHER" id="PTHR10288">
    <property type="entry name" value="KH DOMAIN CONTAINING RNA BINDING PROTEIN"/>
    <property type="match status" value="1"/>
</dbReference>
<keyword evidence="2" id="KW-0694">RNA-binding</keyword>
<evidence type="ECO:0000256" key="3">
    <source>
        <dbReference type="SAM" id="MobiDB-lite"/>
    </source>
</evidence>
<evidence type="ECO:0000256" key="1">
    <source>
        <dbReference type="ARBA" id="ARBA00022737"/>
    </source>
</evidence>
<feature type="domain" description="K Homology" evidence="4">
    <location>
        <begin position="37"/>
        <end position="107"/>
    </location>
</feature>
<accession>A0A1E3QIS8</accession>
<evidence type="ECO:0000313" key="6">
    <source>
        <dbReference type="Proteomes" id="UP000094336"/>
    </source>
</evidence>
<dbReference type="EMBL" id="KV454441">
    <property type="protein sequence ID" value="ODQ77354.1"/>
    <property type="molecule type" value="Genomic_DNA"/>
</dbReference>